<proteinExistence type="predicted"/>
<dbReference type="Pfam" id="PF13403">
    <property type="entry name" value="Hint_2"/>
    <property type="match status" value="1"/>
</dbReference>
<feature type="domain" description="Hedgehog/Intein (Hint)" evidence="1">
    <location>
        <begin position="277"/>
        <end position="418"/>
    </location>
</feature>
<comment type="caution">
    <text evidence="2">The sequence shown here is derived from an EMBL/GenBank/DDBJ whole genome shotgun (WGS) entry which is preliminary data.</text>
</comment>
<dbReference type="SUPFAM" id="SSF51294">
    <property type="entry name" value="Hedgehog/intein (Hint) domain"/>
    <property type="match status" value="1"/>
</dbReference>
<dbReference type="InterPro" id="IPR036844">
    <property type="entry name" value="Hint_dom_sf"/>
</dbReference>
<protein>
    <recommendedName>
        <fullName evidence="1">Hedgehog/Intein (Hint) domain-containing protein</fullName>
    </recommendedName>
</protein>
<reference evidence="2" key="1">
    <citation type="submission" date="2013-04" db="EMBL/GenBank/DDBJ databases">
        <title>The genome sequencing project of 58 acetic acid bacteria.</title>
        <authorList>
            <person name="Okamoto-Kainuma A."/>
            <person name="Ishikawa M."/>
            <person name="Umino S."/>
            <person name="Koizumi Y."/>
            <person name="Shiwa Y."/>
            <person name="Yoshikawa H."/>
            <person name="Matsutani M."/>
            <person name="Matsushita K."/>
        </authorList>
    </citation>
    <scope>NUCLEOTIDE SEQUENCE</scope>
    <source>
        <strain evidence="2">DSM 14337</strain>
    </source>
</reference>
<name>A0ABQ0PXB6_9PROT</name>
<sequence length="628" mass="67108">MTTYDWVGGNGNFNNPQMWKDAETGTVASYDPNGQNPVVINTDKDIAIDTTPYSYSDQWGNSYPNATTAPQSVTFSGTGTVTVTGSGGVVSYGTISVGDGQTVVLDGTTMSASKTVSGGTIKLENAANLSVNTSLDTTTIDFGGNSTKNGHNTVTLGSGSYSIKNIKNFSPDDSIVIKNQYGYTNVEWVKTGTNTYSLIGVDQYGNTSTSAGNNYIATNVSFAQSGADKAGNPTYYTPSDLYGGGTTGTVSSGEFAGDTYYLGSGLSSNSDGTMVITCFLSGSMIRTANGDIAVEDLQIGDQIIAFDWKKNKNVARSVVWAGKAHATVQAGLPLDEAGYPVRILKNAISKGVPYKDMLITAEHCLFFEGNFVPARMLVNGRSIFYDTSITSYDYYHVETEEHSVITADGMLTESYLDTGNRASFRQDTKIASLHATGTLNWQNDAAAPLCVDRKFVEPLFRSLETQGKQVANCQTPAASGTLTHNPDLHLVLKNGAVIRPIRQDGQNYSFMIPAGVDSVRILSRTSRPSDVVGPFVDDRRDLGVAVGAIHFMNGKKQTQITAHLDGTVHEGWHEASSDANYIWTKGNALLPLCGKNDGKMGLLIISALPAENYRVETEQSAALVRHSA</sequence>
<dbReference type="Proteomes" id="UP001065047">
    <property type="component" value="Unassembled WGS sequence"/>
</dbReference>
<dbReference type="RefSeq" id="WP_082781898.1">
    <property type="nucleotide sequence ID" value="NZ_BAPF01000038.1"/>
</dbReference>
<organism evidence="2 3">
    <name type="scientific">Acetobacter malorum DSM 14337</name>
    <dbReference type="NCBI Taxonomy" id="1307910"/>
    <lineage>
        <taxon>Bacteria</taxon>
        <taxon>Pseudomonadati</taxon>
        <taxon>Pseudomonadota</taxon>
        <taxon>Alphaproteobacteria</taxon>
        <taxon>Acetobacterales</taxon>
        <taxon>Acetobacteraceae</taxon>
        <taxon>Acetobacter</taxon>
    </lineage>
</organism>
<dbReference type="EMBL" id="BAPF01000038">
    <property type="protein sequence ID" value="GBQ83870.1"/>
    <property type="molecule type" value="Genomic_DNA"/>
</dbReference>
<evidence type="ECO:0000259" key="1">
    <source>
        <dbReference type="Pfam" id="PF13403"/>
    </source>
</evidence>
<dbReference type="Gene3D" id="2.170.16.10">
    <property type="entry name" value="Hedgehog/Intein (Hint) domain"/>
    <property type="match status" value="1"/>
</dbReference>
<keyword evidence="3" id="KW-1185">Reference proteome</keyword>
<evidence type="ECO:0000313" key="3">
    <source>
        <dbReference type="Proteomes" id="UP001065047"/>
    </source>
</evidence>
<accession>A0ABQ0PXB6</accession>
<dbReference type="InterPro" id="IPR028992">
    <property type="entry name" value="Hedgehog/Intein_dom"/>
</dbReference>
<gene>
    <name evidence="2" type="ORF">AA14337_2699</name>
</gene>
<evidence type="ECO:0000313" key="2">
    <source>
        <dbReference type="EMBL" id="GBQ83870.1"/>
    </source>
</evidence>
<dbReference type="GeneID" id="29558170"/>